<accession>A0ABW8KA52</accession>
<evidence type="ECO:0000313" key="7">
    <source>
        <dbReference type="Proteomes" id="UP001620408"/>
    </source>
</evidence>
<feature type="domain" description="HTH tetR-type" evidence="5">
    <location>
        <begin position="14"/>
        <end position="74"/>
    </location>
</feature>
<dbReference type="PRINTS" id="PR00455">
    <property type="entry name" value="HTHTETR"/>
</dbReference>
<keyword evidence="7" id="KW-1185">Reference proteome</keyword>
<keyword evidence="3" id="KW-0804">Transcription</keyword>
<dbReference type="Gene3D" id="1.10.357.10">
    <property type="entry name" value="Tetracycline Repressor, domain 2"/>
    <property type="match status" value="1"/>
</dbReference>
<dbReference type="InterPro" id="IPR001647">
    <property type="entry name" value="HTH_TetR"/>
</dbReference>
<dbReference type="InterPro" id="IPR036271">
    <property type="entry name" value="Tet_transcr_reg_TetR-rel_C_sf"/>
</dbReference>
<keyword evidence="1" id="KW-0805">Transcription regulation</keyword>
<dbReference type="Pfam" id="PF00440">
    <property type="entry name" value="TetR_N"/>
    <property type="match status" value="1"/>
</dbReference>
<name>A0ABW8KA52_9GAMM</name>
<organism evidence="6 7">
    <name type="scientific">Dyella koreensis</name>
    <dbReference type="NCBI Taxonomy" id="311235"/>
    <lineage>
        <taxon>Bacteria</taxon>
        <taxon>Pseudomonadati</taxon>
        <taxon>Pseudomonadota</taxon>
        <taxon>Gammaproteobacteria</taxon>
        <taxon>Lysobacterales</taxon>
        <taxon>Rhodanobacteraceae</taxon>
        <taxon>Dyella</taxon>
    </lineage>
</organism>
<protein>
    <submittedName>
        <fullName evidence="6">TetR/AcrR family transcriptional regulator</fullName>
    </submittedName>
</protein>
<comment type="caution">
    <text evidence="6">The sequence shown here is derived from an EMBL/GenBank/DDBJ whole genome shotgun (WGS) entry which is preliminary data.</text>
</comment>
<evidence type="ECO:0000313" key="6">
    <source>
        <dbReference type="EMBL" id="MFK2919770.1"/>
    </source>
</evidence>
<evidence type="ECO:0000256" key="2">
    <source>
        <dbReference type="ARBA" id="ARBA00023125"/>
    </source>
</evidence>
<evidence type="ECO:0000256" key="1">
    <source>
        <dbReference type="ARBA" id="ARBA00023015"/>
    </source>
</evidence>
<feature type="DNA-binding region" description="H-T-H motif" evidence="4">
    <location>
        <begin position="37"/>
        <end position="56"/>
    </location>
</feature>
<sequence>MPAKSKASPKPAPLPARDRILQTAHDLFYQEGIRATGIDRVIADAGVTKVTFYRHFPSKHQLVQAVLDVRHERWMAWFVDALQRHAAKKGAGLQAIVATLSEWFAQSDFRGCAFINTVVELGGSVPSFVSTSRDHKQAMTKAIMELMPPSDDRESNAAAVAMAIDGAIVRAQYAQRPEDALAPLSHLLRALEKSS</sequence>
<dbReference type="EMBL" id="JADIKD010000012">
    <property type="protein sequence ID" value="MFK2919770.1"/>
    <property type="molecule type" value="Genomic_DNA"/>
</dbReference>
<dbReference type="Proteomes" id="UP001620408">
    <property type="component" value="Unassembled WGS sequence"/>
</dbReference>
<dbReference type="InterPro" id="IPR009057">
    <property type="entry name" value="Homeodomain-like_sf"/>
</dbReference>
<proteinExistence type="predicted"/>
<dbReference type="PROSITE" id="PS50977">
    <property type="entry name" value="HTH_TETR_2"/>
    <property type="match status" value="1"/>
</dbReference>
<reference evidence="6 7" key="1">
    <citation type="submission" date="2020-10" db="EMBL/GenBank/DDBJ databases">
        <title>Phylogeny of dyella-like bacteria.</title>
        <authorList>
            <person name="Fu J."/>
        </authorList>
    </citation>
    <scope>NUCLEOTIDE SEQUENCE [LARGE SCALE GENOMIC DNA]</scope>
    <source>
        <strain evidence="6 7">BB4</strain>
    </source>
</reference>
<dbReference type="PANTHER" id="PTHR47506:SF1">
    <property type="entry name" value="HTH-TYPE TRANSCRIPTIONAL REGULATOR YJDC"/>
    <property type="match status" value="1"/>
</dbReference>
<keyword evidence="2 4" id="KW-0238">DNA-binding</keyword>
<gene>
    <name evidence="6" type="ORF">ISS97_21090</name>
</gene>
<dbReference type="SUPFAM" id="SSF46689">
    <property type="entry name" value="Homeodomain-like"/>
    <property type="match status" value="1"/>
</dbReference>
<dbReference type="SUPFAM" id="SSF48498">
    <property type="entry name" value="Tetracyclin repressor-like, C-terminal domain"/>
    <property type="match status" value="1"/>
</dbReference>
<dbReference type="PANTHER" id="PTHR47506">
    <property type="entry name" value="TRANSCRIPTIONAL REGULATORY PROTEIN"/>
    <property type="match status" value="1"/>
</dbReference>
<evidence type="ECO:0000259" key="5">
    <source>
        <dbReference type="PROSITE" id="PS50977"/>
    </source>
</evidence>
<evidence type="ECO:0000256" key="3">
    <source>
        <dbReference type="ARBA" id="ARBA00023163"/>
    </source>
</evidence>
<evidence type="ECO:0000256" key="4">
    <source>
        <dbReference type="PROSITE-ProRule" id="PRU00335"/>
    </source>
</evidence>